<evidence type="ECO:0000259" key="8">
    <source>
        <dbReference type="Pfam" id="PF04034"/>
    </source>
</evidence>
<keyword evidence="5 7" id="KW-0808">Transferase</keyword>
<feature type="domain" description="RNase L inhibitor RLI-like possible metal-binding" evidence="9">
    <location>
        <begin position="1"/>
        <end position="34"/>
    </location>
</feature>
<proteinExistence type="inferred from homology"/>
<feature type="binding site" evidence="7">
    <location>
        <position position="89"/>
    </location>
    <ligand>
        <name>S-adenosyl-L-methionine</name>
        <dbReference type="ChEBI" id="CHEBI:59789"/>
    </ligand>
</feature>
<dbReference type="InterPro" id="IPR007177">
    <property type="entry name" value="Tsr3_C"/>
</dbReference>
<comment type="caution">
    <text evidence="7">Lacks conserved residue(s) required for the propagation of feature annotation.</text>
</comment>
<comment type="function">
    <text evidence="7">Aminocarboxypropyltransferase that catalyzes the aminocarboxypropyl transfer on pseudouridine corresponding to position 914 in M.jannaschii 16S rRNA. It constitutes the last step in biosynthesis of the hypermodified N1-methyl-N3-(3-amino-3-carboxypropyl) pseudouridine (m1acp3-Psi).</text>
</comment>
<gene>
    <name evidence="10" type="ORF">J3E07_001184</name>
</gene>
<dbReference type="RefSeq" id="WP_209591245.1">
    <property type="nucleotide sequence ID" value="NZ_JAGGMU010000003.1"/>
</dbReference>
<dbReference type="AlphaFoldDB" id="A0A8J7UTJ7"/>
<keyword evidence="3 7" id="KW-0690">Ribosome biogenesis</keyword>
<evidence type="ECO:0000313" key="11">
    <source>
        <dbReference type="Proteomes" id="UP000740329"/>
    </source>
</evidence>
<evidence type="ECO:0000256" key="1">
    <source>
        <dbReference type="ARBA" id="ARBA00014114"/>
    </source>
</evidence>
<comment type="subcellular location">
    <subcellularLocation>
        <location evidence="7">Cytoplasm</location>
    </subcellularLocation>
</comment>
<comment type="catalytic activity">
    <reaction evidence="7">
        <text>an N(1)-methylpseudouridine in rRNA + S-adenosyl-L-methionine = N(1)-methyl-N(3)-[(3S)-3-amino-3-carboxypropyl]pseudouridine in rRNA + S-methyl-5'-thioadenosine + H(+)</text>
        <dbReference type="Rhea" id="RHEA:63296"/>
        <dbReference type="Rhea" id="RHEA-COMP:11634"/>
        <dbReference type="Rhea" id="RHEA-COMP:16310"/>
        <dbReference type="ChEBI" id="CHEBI:15378"/>
        <dbReference type="ChEBI" id="CHEBI:17509"/>
        <dbReference type="ChEBI" id="CHEBI:59789"/>
        <dbReference type="ChEBI" id="CHEBI:74890"/>
        <dbReference type="ChEBI" id="CHEBI:146234"/>
        <dbReference type="EC" id="2.5.1.157"/>
    </reaction>
</comment>
<evidence type="ECO:0000256" key="4">
    <source>
        <dbReference type="ARBA" id="ARBA00022552"/>
    </source>
</evidence>
<reference evidence="10" key="1">
    <citation type="submission" date="2021-03" db="EMBL/GenBank/DDBJ databases">
        <title>Genomic Encyclopedia of Type Strains, Phase IV (KMG-V): Genome sequencing to study the core and pangenomes of soil and plant-associated prokaryotes.</title>
        <authorList>
            <person name="Whitman W."/>
        </authorList>
    </citation>
    <scope>NUCLEOTIDE SEQUENCE</scope>
    <source>
        <strain evidence="10">C4</strain>
    </source>
</reference>
<keyword evidence="6 7" id="KW-0949">S-adenosyl-L-methionine</keyword>
<dbReference type="NCBIfam" id="NF002621">
    <property type="entry name" value="PRK02287.1"/>
    <property type="match status" value="1"/>
</dbReference>
<dbReference type="Pfam" id="PF04068">
    <property type="entry name" value="Fer4_RLI"/>
    <property type="match status" value="1"/>
</dbReference>
<evidence type="ECO:0000256" key="7">
    <source>
        <dbReference type="HAMAP-Rule" id="MF_01116"/>
    </source>
</evidence>
<evidence type="ECO:0000259" key="9">
    <source>
        <dbReference type="Pfam" id="PF04068"/>
    </source>
</evidence>
<dbReference type="PANTHER" id="PTHR20426:SF0">
    <property type="entry name" value="18S RRNA AMINOCARBOXYPROPYLTRANSFERASE"/>
    <property type="match status" value="1"/>
</dbReference>
<evidence type="ECO:0000256" key="6">
    <source>
        <dbReference type="ARBA" id="ARBA00022691"/>
    </source>
</evidence>
<dbReference type="GO" id="GO:0005737">
    <property type="term" value="C:cytoplasm"/>
    <property type="evidence" value="ECO:0007669"/>
    <property type="project" value="UniProtKB-SubCell"/>
</dbReference>
<dbReference type="GO" id="GO:0106388">
    <property type="term" value="F:rRNA small subunit aminocarboxypropyltransferase activity"/>
    <property type="evidence" value="ECO:0007669"/>
    <property type="project" value="UniProtKB-EC"/>
</dbReference>
<name>A0A8J7UTJ7_METVO</name>
<dbReference type="GO" id="GO:1904047">
    <property type="term" value="F:S-adenosyl-L-methionine binding"/>
    <property type="evidence" value="ECO:0007669"/>
    <property type="project" value="UniProtKB-UniRule"/>
</dbReference>
<dbReference type="GO" id="GO:0000455">
    <property type="term" value="P:enzyme-directed rRNA pseudouridine synthesis"/>
    <property type="evidence" value="ECO:0007669"/>
    <property type="project" value="UniProtKB-UniRule"/>
</dbReference>
<feature type="binding site" evidence="7">
    <location>
        <position position="108"/>
    </location>
    <ligand>
        <name>S-adenosyl-L-methionine</name>
        <dbReference type="ChEBI" id="CHEBI:59789"/>
    </ligand>
</feature>
<dbReference type="InterPro" id="IPR007209">
    <property type="entry name" value="RNaseL-inhib-like_metal-bd_dom"/>
</dbReference>
<evidence type="ECO:0000256" key="5">
    <source>
        <dbReference type="ARBA" id="ARBA00022679"/>
    </source>
</evidence>
<dbReference type="PANTHER" id="PTHR20426">
    <property type="entry name" value="RIBOSOME BIOGENESIS PROTEIN TSR3 HOMOLOG"/>
    <property type="match status" value="1"/>
</dbReference>
<accession>A0A8J7UTJ7</accession>
<evidence type="ECO:0000256" key="3">
    <source>
        <dbReference type="ARBA" id="ARBA00022517"/>
    </source>
</evidence>
<feature type="domain" description="16S/18S rRNA aminocarboxypropyltransferase Tsr3 C-terminal" evidence="8">
    <location>
        <begin position="41"/>
        <end position="164"/>
    </location>
</feature>
<dbReference type="HAMAP" id="MF_01116">
    <property type="entry name" value="TSR3"/>
    <property type="match status" value="1"/>
</dbReference>
<dbReference type="EMBL" id="JAGGMV010000003">
    <property type="protein sequence ID" value="MBP2201759.1"/>
    <property type="molecule type" value="Genomic_DNA"/>
</dbReference>
<feature type="binding site" evidence="7">
    <location>
        <position position="17"/>
    </location>
    <ligand>
        <name>S-adenosyl-L-methionine</name>
        <dbReference type="ChEBI" id="CHEBI:59789"/>
    </ligand>
</feature>
<evidence type="ECO:0000313" key="10">
    <source>
        <dbReference type="EMBL" id="MBP2201759.1"/>
    </source>
</evidence>
<keyword evidence="4 7" id="KW-0698">rRNA processing</keyword>
<dbReference type="OrthoDB" id="7441at2157"/>
<organism evidence="10 11">
    <name type="scientific">Methanococcus voltae</name>
    <dbReference type="NCBI Taxonomy" id="2188"/>
    <lineage>
        <taxon>Archaea</taxon>
        <taxon>Methanobacteriati</taxon>
        <taxon>Methanobacteriota</taxon>
        <taxon>Methanomada group</taxon>
        <taxon>Methanococci</taxon>
        <taxon>Methanococcales</taxon>
        <taxon>Methanococcaceae</taxon>
        <taxon>Methanococcus</taxon>
    </lineage>
</organism>
<dbReference type="InterPro" id="IPR022968">
    <property type="entry name" value="Tsr3-like"/>
</dbReference>
<dbReference type="Pfam" id="PF04034">
    <property type="entry name" value="Ribo_biogen_C"/>
    <property type="match status" value="1"/>
</dbReference>
<keyword evidence="2 7" id="KW-0963">Cytoplasm</keyword>
<evidence type="ECO:0000256" key="2">
    <source>
        <dbReference type="ARBA" id="ARBA00022490"/>
    </source>
</evidence>
<sequence>MNLYIYHAKQCDPKRCTALKMGKMGYAKILTNPRRLPRNAILLNPYAEKTVSFEDRDIIEKNGIMALDCSWKQAEEVFKKTNSKTQRSLPFLVAGNPVNYGKPCKLTTLEATIATLYIADYKEEAYKLLNGFKWAHTFIELNKKLLDFYCGKTSDEIIEFQKELLKDVK</sequence>
<dbReference type="Proteomes" id="UP000740329">
    <property type="component" value="Unassembled WGS sequence"/>
</dbReference>
<dbReference type="EC" id="2.5.1.157" evidence="7"/>
<protein>
    <recommendedName>
        <fullName evidence="1 7">16S rRNA aminocarboxypropyltransferase</fullName>
        <ecNumber evidence="7">2.5.1.157</ecNumber>
    </recommendedName>
</protein>
<comment type="similarity">
    <text evidence="7">Belongs to the TDD superfamily. TSR3 family.</text>
</comment>
<comment type="caution">
    <text evidence="10">The sequence shown here is derived from an EMBL/GenBank/DDBJ whole genome shotgun (WGS) entry which is preliminary data.</text>
</comment>
<feature type="binding site" evidence="7">
    <location>
        <position position="67"/>
    </location>
    <ligand>
        <name>S-adenosyl-L-methionine</name>
        <dbReference type="ChEBI" id="CHEBI:59789"/>
    </ligand>
</feature>